<accession>A0ACB7SHL4</accession>
<dbReference type="EMBL" id="CM023484">
    <property type="protein sequence ID" value="KAH6933552.1"/>
    <property type="molecule type" value="Genomic_DNA"/>
</dbReference>
<reference evidence="1" key="1">
    <citation type="submission" date="2020-05" db="EMBL/GenBank/DDBJ databases">
        <title>Large-scale comparative analyses of tick genomes elucidate their genetic diversity and vector capacities.</title>
        <authorList>
            <person name="Jia N."/>
            <person name="Wang J."/>
            <person name="Shi W."/>
            <person name="Du L."/>
            <person name="Sun Y."/>
            <person name="Zhan W."/>
            <person name="Jiang J."/>
            <person name="Wang Q."/>
            <person name="Zhang B."/>
            <person name="Ji P."/>
            <person name="Sakyi L.B."/>
            <person name="Cui X."/>
            <person name="Yuan T."/>
            <person name="Jiang B."/>
            <person name="Yang W."/>
            <person name="Lam T.T.-Y."/>
            <person name="Chang Q."/>
            <person name="Ding S."/>
            <person name="Wang X."/>
            <person name="Zhu J."/>
            <person name="Ruan X."/>
            <person name="Zhao L."/>
            <person name="Wei J."/>
            <person name="Que T."/>
            <person name="Du C."/>
            <person name="Cheng J."/>
            <person name="Dai P."/>
            <person name="Han X."/>
            <person name="Huang E."/>
            <person name="Gao Y."/>
            <person name="Liu J."/>
            <person name="Shao H."/>
            <person name="Ye R."/>
            <person name="Li L."/>
            <person name="Wei W."/>
            <person name="Wang X."/>
            <person name="Wang C."/>
            <person name="Yang T."/>
            <person name="Huo Q."/>
            <person name="Li W."/>
            <person name="Guo W."/>
            <person name="Chen H."/>
            <person name="Zhou L."/>
            <person name="Ni X."/>
            <person name="Tian J."/>
            <person name="Zhou Y."/>
            <person name="Sheng Y."/>
            <person name="Liu T."/>
            <person name="Pan Y."/>
            <person name="Xia L."/>
            <person name="Li J."/>
            <person name="Zhao F."/>
            <person name="Cao W."/>
        </authorList>
    </citation>
    <scope>NUCLEOTIDE SEQUENCE</scope>
    <source>
        <strain evidence="1">Hyas-2018</strain>
    </source>
</reference>
<organism evidence="1 2">
    <name type="scientific">Hyalomma asiaticum</name>
    <name type="common">Tick</name>
    <dbReference type="NCBI Taxonomy" id="266040"/>
    <lineage>
        <taxon>Eukaryota</taxon>
        <taxon>Metazoa</taxon>
        <taxon>Ecdysozoa</taxon>
        <taxon>Arthropoda</taxon>
        <taxon>Chelicerata</taxon>
        <taxon>Arachnida</taxon>
        <taxon>Acari</taxon>
        <taxon>Parasitiformes</taxon>
        <taxon>Ixodida</taxon>
        <taxon>Ixodoidea</taxon>
        <taxon>Ixodidae</taxon>
        <taxon>Hyalomminae</taxon>
        <taxon>Hyalomma</taxon>
    </lineage>
</organism>
<sequence>MVILQMARIDKFKPNVNPQNMYSLLQFASHYRKFVLTFSKIVCPFRDLVSSKMKFEWILEHPAIVDNLKPTLKSTFVSSMLRFVLDAQHKFTLTSAKQD</sequence>
<evidence type="ECO:0000313" key="1">
    <source>
        <dbReference type="EMBL" id="KAH6933552.1"/>
    </source>
</evidence>
<keyword evidence="2" id="KW-1185">Reference proteome</keyword>
<dbReference type="Proteomes" id="UP000821845">
    <property type="component" value="Chromosome 4"/>
</dbReference>
<protein>
    <submittedName>
        <fullName evidence="1">Uncharacterized protein</fullName>
    </submittedName>
</protein>
<proteinExistence type="predicted"/>
<name>A0ACB7SHL4_HYAAI</name>
<comment type="caution">
    <text evidence="1">The sequence shown here is derived from an EMBL/GenBank/DDBJ whole genome shotgun (WGS) entry which is preliminary data.</text>
</comment>
<evidence type="ECO:0000313" key="2">
    <source>
        <dbReference type="Proteomes" id="UP000821845"/>
    </source>
</evidence>
<gene>
    <name evidence="1" type="ORF">HPB50_016275</name>
</gene>